<gene>
    <name evidence="3" type="ORF">PFICI_13370</name>
</gene>
<protein>
    <submittedName>
        <fullName evidence="3">Uncharacterized protein</fullName>
    </submittedName>
</protein>
<dbReference type="InParanoid" id="W3WPZ1"/>
<accession>W3WPZ1</accession>
<evidence type="ECO:0000256" key="1">
    <source>
        <dbReference type="SAM" id="Coils"/>
    </source>
</evidence>
<keyword evidence="1" id="KW-0175">Coiled coil</keyword>
<sequence>MAGQRFSEILSSVAERIRARYDKFKHRRAQWKDEKRRLKKSRPDIRVCNRAIARDPEPIQRRLDAEAEKKKKEEAREKGWEDHLARRQRQEAAAERRRRFLLSSSRG</sequence>
<dbReference type="AlphaFoldDB" id="W3WPZ1"/>
<dbReference type="RefSeq" id="XP_007840142.1">
    <property type="nucleotide sequence ID" value="XM_007841951.1"/>
</dbReference>
<dbReference type="Proteomes" id="UP000030651">
    <property type="component" value="Unassembled WGS sequence"/>
</dbReference>
<evidence type="ECO:0000256" key="2">
    <source>
        <dbReference type="SAM" id="MobiDB-lite"/>
    </source>
</evidence>
<organism evidence="3 4">
    <name type="scientific">Pestalotiopsis fici (strain W106-1 / CGMCC3.15140)</name>
    <dbReference type="NCBI Taxonomy" id="1229662"/>
    <lineage>
        <taxon>Eukaryota</taxon>
        <taxon>Fungi</taxon>
        <taxon>Dikarya</taxon>
        <taxon>Ascomycota</taxon>
        <taxon>Pezizomycotina</taxon>
        <taxon>Sordariomycetes</taxon>
        <taxon>Xylariomycetidae</taxon>
        <taxon>Amphisphaeriales</taxon>
        <taxon>Sporocadaceae</taxon>
        <taxon>Pestalotiopsis</taxon>
    </lineage>
</organism>
<feature type="region of interest" description="Disordered" evidence="2">
    <location>
        <begin position="58"/>
        <end position="88"/>
    </location>
</feature>
<feature type="coiled-coil region" evidence="1">
    <location>
        <begin position="14"/>
        <end position="41"/>
    </location>
</feature>
<evidence type="ECO:0000313" key="4">
    <source>
        <dbReference type="Proteomes" id="UP000030651"/>
    </source>
</evidence>
<dbReference type="HOGENOM" id="CLU_2210894_0_0_1"/>
<keyword evidence="4" id="KW-1185">Reference proteome</keyword>
<dbReference type="GeneID" id="19278383"/>
<dbReference type="EMBL" id="KI912119">
    <property type="protein sequence ID" value="ETS74886.1"/>
    <property type="molecule type" value="Genomic_DNA"/>
</dbReference>
<proteinExistence type="predicted"/>
<reference evidence="4" key="1">
    <citation type="journal article" date="2015" name="BMC Genomics">
        <title>Genomic and transcriptomic analysis of the endophytic fungus Pestalotiopsis fici reveals its lifestyle and high potential for synthesis of natural products.</title>
        <authorList>
            <person name="Wang X."/>
            <person name="Zhang X."/>
            <person name="Liu L."/>
            <person name="Xiang M."/>
            <person name="Wang W."/>
            <person name="Sun X."/>
            <person name="Che Y."/>
            <person name="Guo L."/>
            <person name="Liu G."/>
            <person name="Guo L."/>
            <person name="Wang C."/>
            <person name="Yin W.B."/>
            <person name="Stadler M."/>
            <person name="Zhang X."/>
            <person name="Liu X."/>
        </authorList>
    </citation>
    <scope>NUCLEOTIDE SEQUENCE [LARGE SCALE GENOMIC DNA]</scope>
    <source>
        <strain evidence="4">W106-1 / CGMCC3.15140</strain>
    </source>
</reference>
<name>W3WPZ1_PESFW</name>
<dbReference type="KEGG" id="pfy:PFICI_13370"/>
<evidence type="ECO:0000313" key="3">
    <source>
        <dbReference type="EMBL" id="ETS74886.1"/>
    </source>
</evidence>